<dbReference type="GO" id="GO:0043531">
    <property type="term" value="F:ADP binding"/>
    <property type="evidence" value="ECO:0007669"/>
    <property type="project" value="TreeGrafter"/>
</dbReference>
<feature type="binding site" evidence="12">
    <location>
        <position position="298"/>
    </location>
    <ligand>
        <name>ATP</name>
        <dbReference type="ChEBI" id="CHEBI:30616"/>
    </ligand>
</feature>
<feature type="binding site" evidence="13">
    <location>
        <position position="119"/>
    </location>
    <ligand>
        <name>(2R)-3-phosphoglycerate</name>
        <dbReference type="ChEBI" id="CHEBI:58272"/>
    </ligand>
</feature>
<reference evidence="16" key="1">
    <citation type="submission" date="2021-01" db="EMBL/GenBank/DDBJ databases">
        <title>Modified the classification status of verrucomicrobia.</title>
        <authorList>
            <person name="Feng X."/>
        </authorList>
    </citation>
    <scope>NUCLEOTIDE SEQUENCE</scope>
    <source>
        <strain evidence="16">5K15</strain>
    </source>
</reference>
<dbReference type="HAMAP" id="MF_00145">
    <property type="entry name" value="Phosphoglyc_kinase"/>
    <property type="match status" value="1"/>
</dbReference>
<keyword evidence="8 12" id="KW-0547">Nucleotide-binding</keyword>
<evidence type="ECO:0000256" key="15">
    <source>
        <dbReference type="RuleBase" id="RU000532"/>
    </source>
</evidence>
<keyword evidence="17" id="KW-1185">Reference proteome</keyword>
<feature type="binding site" evidence="12 14">
    <location>
        <position position="203"/>
    </location>
    <ligand>
        <name>ATP</name>
        <dbReference type="ChEBI" id="CHEBI:30616"/>
    </ligand>
</feature>
<organism evidence="16 17">
    <name type="scientific">Oceaniferula flava</name>
    <dbReference type="NCBI Taxonomy" id="2800421"/>
    <lineage>
        <taxon>Bacteria</taxon>
        <taxon>Pseudomonadati</taxon>
        <taxon>Verrucomicrobiota</taxon>
        <taxon>Verrucomicrobiia</taxon>
        <taxon>Verrucomicrobiales</taxon>
        <taxon>Verrucomicrobiaceae</taxon>
        <taxon>Oceaniferula</taxon>
    </lineage>
</organism>
<keyword evidence="12" id="KW-0963">Cytoplasm</keyword>
<sequence length="399" mass="42366">MAKLSIRDLDVSGKSVLTRCDFNVPLNDNGEITDDTRIVAALPTIKHLLDGGAKLTLCSHMGRPKGEPDPKYSLRPVALRLAELLGKEVAFAESCVGNETEAARAALAPGEVLLLENTRFHAEEKANDSVFARILAGGADIFVNDAFGTAHRAHASTEGVTHHISQSAMGFLIERELEFLEGKLESPEKPFVAIMGGAKVSDKIQVIKAMMGKADTFIIGGAMAYTFRKAQGYKIGKSLVENDCLELALEILEDAKSKGIHFHLPADTRITQEFSPDAETKVTAAYEDGGEIPDDWEGIDIGDQAIKDFSEVVAGAKTVLWNGPMGVFEMDNFAAGTKALTKAVAESSALTIVGGGDSVTAVNKFGNPDDFDFISTGGGASLELLEGKQLPGVAALTEA</sequence>
<dbReference type="GO" id="GO:0006096">
    <property type="term" value="P:glycolytic process"/>
    <property type="evidence" value="ECO:0007669"/>
    <property type="project" value="UniProtKB-UniRule"/>
</dbReference>
<feature type="binding site" evidence="12 13">
    <location>
        <begin position="60"/>
        <end position="63"/>
    </location>
    <ligand>
        <name>substrate</name>
    </ligand>
</feature>
<comment type="subcellular location">
    <subcellularLocation>
        <location evidence="12">Cytoplasm</location>
    </subcellularLocation>
</comment>
<proteinExistence type="inferred from homology"/>
<dbReference type="EMBL" id="JAENIG010000001">
    <property type="protein sequence ID" value="MBK1853376.1"/>
    <property type="molecule type" value="Genomic_DNA"/>
</dbReference>
<feature type="binding site" evidence="12">
    <location>
        <position position="37"/>
    </location>
    <ligand>
        <name>substrate</name>
    </ligand>
</feature>
<comment type="pathway">
    <text evidence="2 12">Carbohydrate degradation; glycolysis; pyruvate from D-glyceraldehyde 3-phosphate: step 2/5.</text>
</comment>
<protein>
    <recommendedName>
        <fullName evidence="6 12">Phosphoglycerate kinase</fullName>
        <ecNumber evidence="5 12">2.7.2.3</ecNumber>
    </recommendedName>
</protein>
<feature type="binding site" evidence="13">
    <location>
        <position position="152"/>
    </location>
    <ligand>
        <name>(2R)-3-phosphoglycerate</name>
        <dbReference type="ChEBI" id="CHEBI:58272"/>
    </ligand>
</feature>
<comment type="subunit">
    <text evidence="4 12">Monomer.</text>
</comment>
<evidence type="ECO:0000256" key="2">
    <source>
        <dbReference type="ARBA" id="ARBA00004838"/>
    </source>
</evidence>
<gene>
    <name evidence="12" type="primary">pgk</name>
    <name evidence="16" type="ORF">JIN83_00240</name>
</gene>
<evidence type="ECO:0000313" key="16">
    <source>
        <dbReference type="EMBL" id="MBK1853376.1"/>
    </source>
</evidence>
<comment type="catalytic activity">
    <reaction evidence="1 12 15">
        <text>(2R)-3-phosphoglycerate + ATP = (2R)-3-phospho-glyceroyl phosphate + ADP</text>
        <dbReference type="Rhea" id="RHEA:14801"/>
        <dbReference type="ChEBI" id="CHEBI:30616"/>
        <dbReference type="ChEBI" id="CHEBI:57604"/>
        <dbReference type="ChEBI" id="CHEBI:58272"/>
        <dbReference type="ChEBI" id="CHEBI:456216"/>
        <dbReference type="EC" id="2.7.2.3"/>
    </reaction>
</comment>
<evidence type="ECO:0000256" key="12">
    <source>
        <dbReference type="HAMAP-Rule" id="MF_00145"/>
    </source>
</evidence>
<feature type="binding site" evidence="12">
    <location>
        <position position="119"/>
    </location>
    <ligand>
        <name>substrate</name>
    </ligand>
</feature>
<feature type="binding site" evidence="12 13">
    <location>
        <begin position="21"/>
        <end position="23"/>
    </location>
    <ligand>
        <name>substrate</name>
    </ligand>
</feature>
<name>A0AAE2VB66_9BACT</name>
<keyword evidence="9 12" id="KW-0418">Kinase</keyword>
<dbReference type="Gene3D" id="3.40.50.1260">
    <property type="entry name" value="Phosphoglycerate kinase, N-terminal domain"/>
    <property type="match status" value="2"/>
</dbReference>
<dbReference type="CDD" id="cd00318">
    <property type="entry name" value="Phosphoglycerate_kinase"/>
    <property type="match status" value="1"/>
</dbReference>
<evidence type="ECO:0000256" key="9">
    <source>
        <dbReference type="ARBA" id="ARBA00022777"/>
    </source>
</evidence>
<dbReference type="PRINTS" id="PR00477">
    <property type="entry name" value="PHGLYCKINASE"/>
</dbReference>
<dbReference type="GO" id="GO:0005829">
    <property type="term" value="C:cytosol"/>
    <property type="evidence" value="ECO:0007669"/>
    <property type="project" value="UniProtKB-ARBA"/>
</dbReference>
<dbReference type="Proteomes" id="UP000634206">
    <property type="component" value="Unassembled WGS sequence"/>
</dbReference>
<accession>A0AAE2VB66</accession>
<comment type="caution">
    <text evidence="16">The sequence shown here is derived from an EMBL/GenBank/DDBJ whole genome shotgun (WGS) entry which is preliminary data.</text>
</comment>
<feature type="binding site" evidence="12">
    <location>
        <position position="152"/>
    </location>
    <ligand>
        <name>substrate</name>
    </ligand>
</feature>
<dbReference type="InterPro" id="IPR015824">
    <property type="entry name" value="Phosphoglycerate_kinase_N"/>
</dbReference>
<evidence type="ECO:0000256" key="5">
    <source>
        <dbReference type="ARBA" id="ARBA00013061"/>
    </source>
</evidence>
<dbReference type="GO" id="GO:0005524">
    <property type="term" value="F:ATP binding"/>
    <property type="evidence" value="ECO:0007669"/>
    <property type="project" value="UniProtKB-KW"/>
</dbReference>
<feature type="binding site" evidence="13">
    <location>
        <position position="37"/>
    </location>
    <ligand>
        <name>(2R)-3-phosphoglycerate</name>
        <dbReference type="ChEBI" id="CHEBI:58272"/>
    </ligand>
</feature>
<dbReference type="FunFam" id="3.40.50.1260:FF:000006">
    <property type="entry name" value="Phosphoglycerate kinase"/>
    <property type="match status" value="1"/>
</dbReference>
<evidence type="ECO:0000256" key="3">
    <source>
        <dbReference type="ARBA" id="ARBA00008982"/>
    </source>
</evidence>
<keyword evidence="10 12" id="KW-0067">ATP-binding</keyword>
<dbReference type="GO" id="GO:0004618">
    <property type="term" value="F:phosphoglycerate kinase activity"/>
    <property type="evidence" value="ECO:0007669"/>
    <property type="project" value="UniProtKB-UniRule"/>
</dbReference>
<evidence type="ECO:0000313" key="17">
    <source>
        <dbReference type="Proteomes" id="UP000634206"/>
    </source>
</evidence>
<evidence type="ECO:0000256" key="4">
    <source>
        <dbReference type="ARBA" id="ARBA00011245"/>
    </source>
</evidence>
<keyword evidence="7 12" id="KW-0808">Transferase</keyword>
<dbReference type="InterPro" id="IPR036043">
    <property type="entry name" value="Phosphoglycerate_kinase_sf"/>
</dbReference>
<feature type="binding site" evidence="12 14">
    <location>
        <begin position="355"/>
        <end position="358"/>
    </location>
    <ligand>
        <name>ATP</name>
        <dbReference type="ChEBI" id="CHEBI:30616"/>
    </ligand>
</feature>
<dbReference type="SUPFAM" id="SSF53748">
    <property type="entry name" value="Phosphoglycerate kinase"/>
    <property type="match status" value="1"/>
</dbReference>
<dbReference type="PANTHER" id="PTHR11406:SF23">
    <property type="entry name" value="PHOSPHOGLYCERATE KINASE 1, CHLOROPLASTIC-RELATED"/>
    <property type="match status" value="1"/>
</dbReference>
<dbReference type="AlphaFoldDB" id="A0AAE2VB66"/>
<dbReference type="EC" id="2.7.2.3" evidence="5 12"/>
<evidence type="ECO:0000256" key="14">
    <source>
        <dbReference type="PIRSR" id="PIRSR000724-2"/>
    </source>
</evidence>
<keyword evidence="11 12" id="KW-0324">Glycolysis</keyword>
<dbReference type="RefSeq" id="WP_309487975.1">
    <property type="nucleotide sequence ID" value="NZ_JAENIG010000001.1"/>
</dbReference>
<evidence type="ECO:0000256" key="13">
    <source>
        <dbReference type="PIRSR" id="PIRSR000724-1"/>
    </source>
</evidence>
<dbReference type="PANTHER" id="PTHR11406">
    <property type="entry name" value="PHOSPHOGLYCERATE KINASE"/>
    <property type="match status" value="1"/>
</dbReference>
<evidence type="ECO:0000256" key="7">
    <source>
        <dbReference type="ARBA" id="ARBA00022679"/>
    </source>
</evidence>
<evidence type="ECO:0000256" key="1">
    <source>
        <dbReference type="ARBA" id="ARBA00000642"/>
    </source>
</evidence>
<dbReference type="GO" id="GO:0006094">
    <property type="term" value="P:gluconeogenesis"/>
    <property type="evidence" value="ECO:0007669"/>
    <property type="project" value="TreeGrafter"/>
</dbReference>
<evidence type="ECO:0000256" key="11">
    <source>
        <dbReference type="ARBA" id="ARBA00023152"/>
    </source>
</evidence>
<evidence type="ECO:0000256" key="10">
    <source>
        <dbReference type="ARBA" id="ARBA00022840"/>
    </source>
</evidence>
<feature type="binding site" evidence="12 14">
    <location>
        <position position="329"/>
    </location>
    <ligand>
        <name>ATP</name>
        <dbReference type="ChEBI" id="CHEBI:30616"/>
    </ligand>
</feature>
<dbReference type="PIRSF" id="PIRSF000724">
    <property type="entry name" value="Pgk"/>
    <property type="match status" value="1"/>
</dbReference>
<dbReference type="FunFam" id="3.40.50.1260:FF:000003">
    <property type="entry name" value="Phosphoglycerate kinase"/>
    <property type="match status" value="1"/>
</dbReference>
<dbReference type="InterPro" id="IPR001576">
    <property type="entry name" value="Phosphoglycerate_kinase"/>
</dbReference>
<evidence type="ECO:0000256" key="6">
    <source>
        <dbReference type="ARBA" id="ARBA00016471"/>
    </source>
</evidence>
<evidence type="ECO:0000256" key="8">
    <source>
        <dbReference type="ARBA" id="ARBA00022741"/>
    </source>
</evidence>
<comment type="similarity">
    <text evidence="3 12 15">Belongs to the phosphoglycerate kinase family.</text>
</comment>
<dbReference type="Pfam" id="PF00162">
    <property type="entry name" value="PGK"/>
    <property type="match status" value="1"/>
</dbReference>